<evidence type="ECO:0000256" key="1">
    <source>
        <dbReference type="ARBA" id="ARBA00010426"/>
    </source>
</evidence>
<dbReference type="InterPro" id="IPR036661">
    <property type="entry name" value="Luciferase-like_sf"/>
</dbReference>
<evidence type="ECO:0000256" key="4">
    <source>
        <dbReference type="ARBA" id="ARBA00023033"/>
    </source>
</evidence>
<keyword evidence="2" id="KW-0285">Flavoprotein</keyword>
<dbReference type="RefSeq" id="WP_093932164.1">
    <property type="nucleotide sequence ID" value="NZ_NMQT01000010.1"/>
</dbReference>
<dbReference type="OrthoDB" id="5241801at2"/>
<dbReference type="GO" id="GO:0016705">
    <property type="term" value="F:oxidoreductase activity, acting on paired donors, with incorporation or reduction of molecular oxygen"/>
    <property type="evidence" value="ECO:0007669"/>
    <property type="project" value="InterPro"/>
</dbReference>
<name>A0A229SI24_9PSEU</name>
<keyword evidence="7" id="KW-1185">Reference proteome</keyword>
<keyword evidence="3" id="KW-0560">Oxidoreductase</keyword>
<dbReference type="Proteomes" id="UP000215223">
    <property type="component" value="Unassembled WGS sequence"/>
</dbReference>
<evidence type="ECO:0000256" key="3">
    <source>
        <dbReference type="ARBA" id="ARBA00023002"/>
    </source>
</evidence>
<dbReference type="PANTHER" id="PTHR30137:SF16">
    <property type="entry name" value="BLL0895 PROTEIN"/>
    <property type="match status" value="1"/>
</dbReference>
<evidence type="ECO:0000313" key="7">
    <source>
        <dbReference type="Proteomes" id="UP000215223"/>
    </source>
</evidence>
<dbReference type="EMBL" id="NMQT01000010">
    <property type="protein sequence ID" value="OXM58530.1"/>
    <property type="molecule type" value="Genomic_DNA"/>
</dbReference>
<dbReference type="AlphaFoldDB" id="A0A229SI24"/>
<protein>
    <recommendedName>
        <fullName evidence="5">Luciferase-like domain-containing protein</fullName>
    </recommendedName>
</protein>
<evidence type="ECO:0000259" key="5">
    <source>
        <dbReference type="Pfam" id="PF00296"/>
    </source>
</evidence>
<organism evidence="6 7">
    <name type="scientific">Amycolatopsis thailandensis</name>
    <dbReference type="NCBI Taxonomy" id="589330"/>
    <lineage>
        <taxon>Bacteria</taxon>
        <taxon>Bacillati</taxon>
        <taxon>Actinomycetota</taxon>
        <taxon>Actinomycetes</taxon>
        <taxon>Pseudonocardiales</taxon>
        <taxon>Pseudonocardiaceae</taxon>
        <taxon>Amycolatopsis</taxon>
    </lineage>
</organism>
<dbReference type="Gene3D" id="3.20.20.30">
    <property type="entry name" value="Luciferase-like domain"/>
    <property type="match status" value="1"/>
</dbReference>
<evidence type="ECO:0000313" key="6">
    <source>
        <dbReference type="EMBL" id="OXM58530.1"/>
    </source>
</evidence>
<dbReference type="GO" id="GO:0004497">
    <property type="term" value="F:monooxygenase activity"/>
    <property type="evidence" value="ECO:0007669"/>
    <property type="project" value="UniProtKB-KW"/>
</dbReference>
<accession>A0A229SI24</accession>
<dbReference type="PANTHER" id="PTHR30137">
    <property type="entry name" value="LUCIFERASE-LIKE MONOOXYGENASE"/>
    <property type="match status" value="1"/>
</dbReference>
<dbReference type="InterPro" id="IPR050766">
    <property type="entry name" value="Bact_Lucif_Oxidored"/>
</dbReference>
<keyword evidence="4" id="KW-0503">Monooxygenase</keyword>
<dbReference type="GO" id="GO:0005829">
    <property type="term" value="C:cytosol"/>
    <property type="evidence" value="ECO:0007669"/>
    <property type="project" value="TreeGrafter"/>
</dbReference>
<gene>
    <name evidence="6" type="ORF">CFP71_02325</name>
</gene>
<dbReference type="InterPro" id="IPR011251">
    <property type="entry name" value="Luciferase-like_dom"/>
</dbReference>
<sequence>MDTKAFGLFLPPFHDPSVSPHASLHRDIEVCGVADDLGFDEIWLGEHHSSGWSTLSSPEMLMAALARETRRIRFATGVIPLPYHHPLHVAERIVLLDHLSAGRAILGVGTGTYVHDMEMIGVDPASVRDHFRAALGTVQALLNGETVNTTTPWFSVKKAVLQLQPLRGPGAIETVVASSLSPAGIELLTDTATTPTVHVAPPWGSIRPGMDPDPVGALIERVESYRNKSAGGTRIRCNVFVHVADSPAAGVEELLEGFSALRRGLYRNTLGMPIPDSPVAHRKTLQNLVDTGGFIVGDAATCAERIRDLMDRVGDPVSLNFFVPRWVSHRATLDQLTTIAHEIVPTLVGGFEGTAESIRLTSEEAARQLKSRTELVGNGGDK</sequence>
<comment type="similarity">
    <text evidence="1">Belongs to the bacterial luciferase oxidoreductase family.</text>
</comment>
<dbReference type="Pfam" id="PF00296">
    <property type="entry name" value="Bac_luciferase"/>
    <property type="match status" value="1"/>
</dbReference>
<dbReference type="SUPFAM" id="SSF51679">
    <property type="entry name" value="Bacterial luciferase-like"/>
    <property type="match status" value="1"/>
</dbReference>
<evidence type="ECO:0000256" key="2">
    <source>
        <dbReference type="ARBA" id="ARBA00022630"/>
    </source>
</evidence>
<comment type="caution">
    <text evidence="6">The sequence shown here is derived from an EMBL/GenBank/DDBJ whole genome shotgun (WGS) entry which is preliminary data.</text>
</comment>
<proteinExistence type="inferred from homology"/>
<reference evidence="6 7" key="1">
    <citation type="submission" date="2017-07" db="EMBL/GenBank/DDBJ databases">
        <title>Amycolatopsis thailandensis Genome sequencing and assembly.</title>
        <authorList>
            <person name="Kaur N."/>
            <person name="Mayilraj S."/>
        </authorList>
    </citation>
    <scope>NUCLEOTIDE SEQUENCE [LARGE SCALE GENOMIC DNA]</scope>
    <source>
        <strain evidence="6 7">JCM 16380</strain>
    </source>
</reference>
<feature type="domain" description="Luciferase-like" evidence="5">
    <location>
        <begin position="6"/>
        <end position="311"/>
    </location>
</feature>